<comment type="caution">
    <text evidence="2">The sequence shown here is derived from an EMBL/GenBank/DDBJ whole genome shotgun (WGS) entry which is preliminary data.</text>
</comment>
<feature type="non-terminal residue" evidence="2">
    <location>
        <position position="263"/>
    </location>
</feature>
<evidence type="ECO:0000256" key="1">
    <source>
        <dbReference type="SAM" id="Phobius"/>
    </source>
</evidence>
<dbReference type="PANTHER" id="PTHR10424:SF82">
    <property type="entry name" value="ENVELOPE GLYCOPROTEIN-RELATED"/>
    <property type="match status" value="1"/>
</dbReference>
<keyword evidence="3" id="KW-1185">Reference proteome</keyword>
<name>A0A7L0H6M9_HERCA</name>
<keyword evidence="1" id="KW-0812">Transmembrane</keyword>
<dbReference type="EMBL" id="VXAJ01001478">
    <property type="protein sequence ID" value="NXK15529.1"/>
    <property type="molecule type" value="Genomic_DNA"/>
</dbReference>
<dbReference type="CDD" id="cd09851">
    <property type="entry name" value="HTLV-1-like_HR1-HR2"/>
    <property type="match status" value="1"/>
</dbReference>
<keyword evidence="1" id="KW-1133">Transmembrane helix</keyword>
<accession>A0A7L0H6M9</accession>
<dbReference type="PANTHER" id="PTHR10424">
    <property type="entry name" value="VIRAL ENVELOPE PROTEIN"/>
    <property type="match status" value="1"/>
</dbReference>
<dbReference type="SUPFAM" id="SSF58069">
    <property type="entry name" value="Virus ectodomain"/>
    <property type="match status" value="1"/>
</dbReference>
<feature type="non-terminal residue" evidence="2">
    <location>
        <position position="1"/>
    </location>
</feature>
<protein>
    <submittedName>
        <fullName evidence="2">ENV1 protein</fullName>
    </submittedName>
</protein>
<dbReference type="Pfam" id="PF00429">
    <property type="entry name" value="TLV_coat"/>
    <property type="match status" value="1"/>
</dbReference>
<dbReference type="Gene3D" id="1.10.287.210">
    <property type="match status" value="1"/>
</dbReference>
<dbReference type="InterPro" id="IPR018154">
    <property type="entry name" value="TLV/ENV_coat_polyprotein"/>
</dbReference>
<proteinExistence type="predicted"/>
<evidence type="ECO:0000313" key="3">
    <source>
        <dbReference type="Proteomes" id="UP000555649"/>
    </source>
</evidence>
<dbReference type="Proteomes" id="UP000555649">
    <property type="component" value="Unassembled WGS sequence"/>
</dbReference>
<dbReference type="AlphaFoldDB" id="A0A7L0H6M9"/>
<evidence type="ECO:0000313" key="2">
    <source>
        <dbReference type="EMBL" id="NXK15529.1"/>
    </source>
</evidence>
<keyword evidence="1" id="KW-0472">Membrane</keyword>
<organism evidence="2 3">
    <name type="scientific">Herpetotheres cachinnans</name>
    <name type="common">Laughing falcon</name>
    <name type="synonym">Falco cachinnans</name>
    <dbReference type="NCBI Taxonomy" id="56343"/>
    <lineage>
        <taxon>Eukaryota</taxon>
        <taxon>Metazoa</taxon>
        <taxon>Chordata</taxon>
        <taxon>Craniata</taxon>
        <taxon>Vertebrata</taxon>
        <taxon>Euteleostomi</taxon>
        <taxon>Archelosauria</taxon>
        <taxon>Archosauria</taxon>
        <taxon>Dinosauria</taxon>
        <taxon>Saurischia</taxon>
        <taxon>Theropoda</taxon>
        <taxon>Coelurosauria</taxon>
        <taxon>Aves</taxon>
        <taxon>Neognathae</taxon>
        <taxon>Neoaves</taxon>
        <taxon>Telluraves</taxon>
        <taxon>Australaves</taxon>
        <taxon>Falconiformes</taxon>
        <taxon>Falconidae</taxon>
        <taxon>Herpetotheres</taxon>
    </lineage>
</organism>
<sequence>KKHLCTNEATLGKGVKADWLVPANNTKWICSQTGVTPCVSLKLFNESNEFCIQVLIVPRIVYHPEEFIYNHQTLLTSHHIQKREPFTALTVATLLTIGAAGARTGIASLVEQNHRFHSLRIAVDEDLAQIEQSISALEKSLRSLSEIVLQNRRGLDLMFLQRGGLCAALGEECCVYADNTGVVRDTMAKLREGLEKRKRDKEAQQGWFESWFNRSPWLTTLISTLIGPFAMIVITLIFGPCILNRLVSFVKSRLEKVDILLVE</sequence>
<reference evidence="2 3" key="1">
    <citation type="submission" date="2019-09" db="EMBL/GenBank/DDBJ databases">
        <title>Bird 10,000 Genomes (B10K) Project - Family phase.</title>
        <authorList>
            <person name="Zhang G."/>
        </authorList>
    </citation>
    <scope>NUCLEOTIDE SEQUENCE [LARGE SCALE GENOMIC DNA]</scope>
    <source>
        <strain evidence="2">B10K-DU-005-78</strain>
        <tissue evidence="2">Mixed tissue sample</tissue>
    </source>
</reference>
<gene>
    <name evidence="2" type="primary">Env1_6</name>
    <name evidence="2" type="ORF">HERCAC_R16034</name>
</gene>
<feature type="transmembrane region" description="Helical" evidence="1">
    <location>
        <begin position="217"/>
        <end position="243"/>
    </location>
</feature>